<keyword evidence="2" id="KW-1185">Reference proteome</keyword>
<dbReference type="EMBL" id="JAEAOA010002001">
    <property type="protein sequence ID" value="KAK3602632.1"/>
    <property type="molecule type" value="Genomic_DNA"/>
</dbReference>
<accession>A0AAE0T2J9</accession>
<proteinExistence type="predicted"/>
<protein>
    <submittedName>
        <fullName evidence="1">Uncharacterized protein</fullName>
    </submittedName>
</protein>
<dbReference type="Proteomes" id="UP001195483">
    <property type="component" value="Unassembled WGS sequence"/>
</dbReference>
<comment type="caution">
    <text evidence="1">The sequence shown here is derived from an EMBL/GenBank/DDBJ whole genome shotgun (WGS) entry which is preliminary data.</text>
</comment>
<reference evidence="1" key="2">
    <citation type="journal article" date="2021" name="Genome Biol. Evol.">
        <title>Developing a high-quality reference genome for a parasitic bivalve with doubly uniparental inheritance (Bivalvia: Unionida).</title>
        <authorList>
            <person name="Smith C.H."/>
        </authorList>
    </citation>
    <scope>NUCLEOTIDE SEQUENCE</scope>
    <source>
        <strain evidence="1">CHS0354</strain>
        <tissue evidence="1">Mantle</tissue>
    </source>
</reference>
<gene>
    <name evidence="1" type="ORF">CHS0354_034218</name>
</gene>
<organism evidence="1 2">
    <name type="scientific">Potamilus streckersoni</name>
    <dbReference type="NCBI Taxonomy" id="2493646"/>
    <lineage>
        <taxon>Eukaryota</taxon>
        <taxon>Metazoa</taxon>
        <taxon>Spiralia</taxon>
        <taxon>Lophotrochozoa</taxon>
        <taxon>Mollusca</taxon>
        <taxon>Bivalvia</taxon>
        <taxon>Autobranchia</taxon>
        <taxon>Heteroconchia</taxon>
        <taxon>Palaeoheterodonta</taxon>
        <taxon>Unionida</taxon>
        <taxon>Unionoidea</taxon>
        <taxon>Unionidae</taxon>
        <taxon>Ambleminae</taxon>
        <taxon>Lampsilini</taxon>
        <taxon>Potamilus</taxon>
    </lineage>
</organism>
<sequence length="61" mass="6518">MVEPILRPMMVARWGGAGGRQVNGGAASSPMVKAITMLEINKPIQRKKRGNGNAKITRKGS</sequence>
<reference evidence="1" key="3">
    <citation type="submission" date="2023-05" db="EMBL/GenBank/DDBJ databases">
        <authorList>
            <person name="Smith C.H."/>
        </authorList>
    </citation>
    <scope>NUCLEOTIDE SEQUENCE</scope>
    <source>
        <strain evidence="1">CHS0354</strain>
        <tissue evidence="1">Mantle</tissue>
    </source>
</reference>
<evidence type="ECO:0000313" key="1">
    <source>
        <dbReference type="EMBL" id="KAK3602632.1"/>
    </source>
</evidence>
<dbReference type="AlphaFoldDB" id="A0AAE0T2J9"/>
<reference evidence="1" key="1">
    <citation type="journal article" date="2021" name="Genome Biol. Evol.">
        <title>A High-Quality Reference Genome for a Parasitic Bivalve with Doubly Uniparental Inheritance (Bivalvia: Unionida).</title>
        <authorList>
            <person name="Smith C.H."/>
        </authorList>
    </citation>
    <scope>NUCLEOTIDE SEQUENCE</scope>
    <source>
        <strain evidence="1">CHS0354</strain>
    </source>
</reference>
<name>A0AAE0T2J9_9BIVA</name>
<evidence type="ECO:0000313" key="2">
    <source>
        <dbReference type="Proteomes" id="UP001195483"/>
    </source>
</evidence>